<keyword evidence="3" id="KW-1185">Reference proteome</keyword>
<dbReference type="EnsemblMetazoa" id="MESCA003084-RA">
    <property type="protein sequence ID" value="MESCA003084-PA"/>
    <property type="gene ID" value="MESCA003084"/>
</dbReference>
<feature type="transmembrane region" description="Helical" evidence="1">
    <location>
        <begin position="29"/>
        <end position="48"/>
    </location>
</feature>
<keyword evidence="1" id="KW-1133">Transmembrane helix</keyword>
<reference evidence="2" key="2">
    <citation type="submission" date="2015-06" db="UniProtKB">
        <authorList>
            <consortium name="EnsemblMetazoa"/>
        </authorList>
    </citation>
    <scope>IDENTIFICATION</scope>
</reference>
<evidence type="ECO:0000256" key="1">
    <source>
        <dbReference type="SAM" id="Phobius"/>
    </source>
</evidence>
<dbReference type="Proteomes" id="UP000015102">
    <property type="component" value="Unassembled WGS sequence"/>
</dbReference>
<accession>T1GI17</accession>
<dbReference type="EMBL" id="CAQQ02183951">
    <property type="status" value="NOT_ANNOTATED_CDS"/>
    <property type="molecule type" value="Genomic_DNA"/>
</dbReference>
<proteinExistence type="predicted"/>
<feature type="transmembrane region" description="Helical" evidence="1">
    <location>
        <begin position="7"/>
        <end position="23"/>
    </location>
</feature>
<protein>
    <submittedName>
        <fullName evidence="2">Uncharacterized protein</fullName>
    </submittedName>
</protein>
<dbReference type="EMBL" id="CAQQ02183952">
    <property type="status" value="NOT_ANNOTATED_CDS"/>
    <property type="molecule type" value="Genomic_DNA"/>
</dbReference>
<evidence type="ECO:0000313" key="3">
    <source>
        <dbReference type="Proteomes" id="UP000015102"/>
    </source>
</evidence>
<sequence length="103" mass="11955">MHIEKQLLVFLILTEGYLVFLILSLPLVLIAHIGILTVSPSIIAIGIFKPNSDYIRQEYTFISNIVIPKRENWKQDEIVTPGELPVFTDRSKTSRYEFRCIYN</sequence>
<evidence type="ECO:0000313" key="2">
    <source>
        <dbReference type="EnsemblMetazoa" id="MESCA003084-PA"/>
    </source>
</evidence>
<dbReference type="HOGENOM" id="CLU_2266820_0_0_1"/>
<dbReference type="AlphaFoldDB" id="T1GI17"/>
<keyword evidence="1" id="KW-0472">Membrane</keyword>
<keyword evidence="1" id="KW-0812">Transmembrane</keyword>
<organism evidence="2 3">
    <name type="scientific">Megaselia scalaris</name>
    <name type="common">Humpbacked fly</name>
    <name type="synonym">Phora scalaris</name>
    <dbReference type="NCBI Taxonomy" id="36166"/>
    <lineage>
        <taxon>Eukaryota</taxon>
        <taxon>Metazoa</taxon>
        <taxon>Ecdysozoa</taxon>
        <taxon>Arthropoda</taxon>
        <taxon>Hexapoda</taxon>
        <taxon>Insecta</taxon>
        <taxon>Pterygota</taxon>
        <taxon>Neoptera</taxon>
        <taxon>Endopterygota</taxon>
        <taxon>Diptera</taxon>
        <taxon>Brachycera</taxon>
        <taxon>Muscomorpha</taxon>
        <taxon>Platypezoidea</taxon>
        <taxon>Phoridae</taxon>
        <taxon>Megaseliini</taxon>
        <taxon>Megaselia</taxon>
    </lineage>
</organism>
<reference evidence="3" key="1">
    <citation type="submission" date="2013-02" db="EMBL/GenBank/DDBJ databases">
        <authorList>
            <person name="Hughes D."/>
        </authorList>
    </citation>
    <scope>NUCLEOTIDE SEQUENCE</scope>
    <source>
        <strain>Durham</strain>
        <strain evidence="3">NC isolate 2 -- Noor lab</strain>
    </source>
</reference>
<name>T1GI17_MEGSC</name>